<gene>
    <name evidence="2" type="primary">107369690</name>
</gene>
<accession>T1L2G5</accession>
<evidence type="ECO:0000313" key="2">
    <source>
        <dbReference type="EnsemblMetazoa" id="tetur33g00850.1"/>
    </source>
</evidence>
<feature type="chain" id="PRO_5004581380" evidence="1">
    <location>
        <begin position="21"/>
        <end position="132"/>
    </location>
</feature>
<dbReference type="Proteomes" id="UP000015104">
    <property type="component" value="Unassembled WGS sequence"/>
</dbReference>
<evidence type="ECO:0000313" key="3">
    <source>
        <dbReference type="Proteomes" id="UP000015104"/>
    </source>
</evidence>
<reference evidence="2" key="2">
    <citation type="submission" date="2015-06" db="UniProtKB">
        <authorList>
            <consortium name="EnsemblMetazoa"/>
        </authorList>
    </citation>
    <scope>IDENTIFICATION</scope>
</reference>
<sequence length="132" mass="14598">MIRQSLTLILVLSLISFIHSQPSPAETFNRMCETSLKAIKAGTFEKSIKERQECREKAVPKDVLAAAAKCEEAMPMVTIDQVNKVCNAKDANLAKFTEVLGCFDKAIGGEYADKFSDCCKFMDPENAAKRSK</sequence>
<dbReference type="AlphaFoldDB" id="T1L2G5"/>
<feature type="signal peptide" evidence="1">
    <location>
        <begin position="1"/>
        <end position="20"/>
    </location>
</feature>
<dbReference type="OMA" id="NRMCETS"/>
<organism evidence="2 3">
    <name type="scientific">Tetranychus urticae</name>
    <name type="common">Two-spotted spider mite</name>
    <dbReference type="NCBI Taxonomy" id="32264"/>
    <lineage>
        <taxon>Eukaryota</taxon>
        <taxon>Metazoa</taxon>
        <taxon>Ecdysozoa</taxon>
        <taxon>Arthropoda</taxon>
        <taxon>Chelicerata</taxon>
        <taxon>Arachnida</taxon>
        <taxon>Acari</taxon>
        <taxon>Acariformes</taxon>
        <taxon>Trombidiformes</taxon>
        <taxon>Prostigmata</taxon>
        <taxon>Eleutherengona</taxon>
        <taxon>Raphignathae</taxon>
        <taxon>Tetranychoidea</taxon>
        <taxon>Tetranychidae</taxon>
        <taxon>Tetranychus</taxon>
    </lineage>
</organism>
<reference evidence="3" key="1">
    <citation type="submission" date="2011-08" db="EMBL/GenBank/DDBJ databases">
        <authorList>
            <person name="Rombauts S."/>
        </authorList>
    </citation>
    <scope>NUCLEOTIDE SEQUENCE</scope>
    <source>
        <strain evidence="3">London</strain>
    </source>
</reference>
<dbReference type="KEGG" id="tut:107369690"/>
<dbReference type="EMBL" id="CAEY01000947">
    <property type="status" value="NOT_ANNOTATED_CDS"/>
    <property type="molecule type" value="Genomic_DNA"/>
</dbReference>
<keyword evidence="3" id="KW-1185">Reference proteome</keyword>
<proteinExistence type="predicted"/>
<evidence type="ECO:0000256" key="1">
    <source>
        <dbReference type="SAM" id="SignalP"/>
    </source>
</evidence>
<protein>
    <submittedName>
        <fullName evidence="2">Uncharacterized protein</fullName>
    </submittedName>
</protein>
<dbReference type="HOGENOM" id="CLU_141844_0_0_1"/>
<dbReference type="OrthoDB" id="10452747at2759"/>
<keyword evidence="1" id="KW-0732">Signal</keyword>
<dbReference type="EnsemblMetazoa" id="tetur33g00850.1">
    <property type="protein sequence ID" value="tetur33g00850.1"/>
    <property type="gene ID" value="tetur33g00850"/>
</dbReference>
<name>T1L2G5_TETUR</name>